<evidence type="ECO:0000313" key="2">
    <source>
        <dbReference type="Proteomes" id="UP000790709"/>
    </source>
</evidence>
<comment type="caution">
    <text evidence="1">The sequence shown here is derived from an EMBL/GenBank/DDBJ whole genome shotgun (WGS) entry which is preliminary data.</text>
</comment>
<protein>
    <submittedName>
        <fullName evidence="1">Uncharacterized protein</fullName>
    </submittedName>
</protein>
<keyword evidence="2" id="KW-1185">Reference proteome</keyword>
<dbReference type="Proteomes" id="UP000790709">
    <property type="component" value="Unassembled WGS sequence"/>
</dbReference>
<sequence>MPSSTRSSTPGPSDDVQTAKRPISDAEDGPNGTKKKLRIDQSPETLKPDAESSSKRDRDSKRRKKKKKKSPIVAKAPHSQNQTQSLDAHVKETRNVIIRFTSPPEASGSRSAPKSPSPVRTDSVGDKGLGTAVENQNTVNVDAPATPTSLDKGKGKAVDPTENEVAQPSSALSLEERNAQLTEELTIKNQLIETHQGVISQFQQAITCQICLDLMYKPYALAPCGHLACYDCLVQWFKAPMPDGRPAPPAVMRKKTCPHCRAIVRERPVEVWGIKGMVQSLSKSGLVVIPAPLPGNDANQAPADPWAGIFRKAIDIGGAFFPPFMPVGFLPEDEPPPQGRAADLGMLDVEDGGIYRCIDCMHEIWDGVCTSCGRVYRGHQRDEEDLGWLEEDLGALDAAEDVDMADDPGWMGLEEGDGDDEEDLVVWPQHLRRRMRVRNALIDLVDGHFEDPEEIHDIDGHDDDEDEEENESYEGSFIDDEGDIGIPRHLARPSPEVYEISDDDSDVVALPPRRRREVIELLSDDRPGPSIPRRRAVPRAGPRSSHASAIIISSDDSSERDELDSDEDTGVQRGRAAKRTRRGVVASDDDARSSDGGSRELMLSLHNHTVDLGRENDDDPELAERVAAHERELYGDDGSIPHRSVNPGRAVLSPSGDDLDPDDMAELYADEERPGTEYGSDGEELGDPYGERDPSADPEDDLDGDYGYEDEF</sequence>
<organism evidence="1 2">
    <name type="scientific">Leucogyrophana mollusca</name>
    <dbReference type="NCBI Taxonomy" id="85980"/>
    <lineage>
        <taxon>Eukaryota</taxon>
        <taxon>Fungi</taxon>
        <taxon>Dikarya</taxon>
        <taxon>Basidiomycota</taxon>
        <taxon>Agaricomycotina</taxon>
        <taxon>Agaricomycetes</taxon>
        <taxon>Agaricomycetidae</taxon>
        <taxon>Boletales</taxon>
        <taxon>Boletales incertae sedis</taxon>
        <taxon>Leucogyrophana</taxon>
    </lineage>
</organism>
<dbReference type="EMBL" id="MU266404">
    <property type="protein sequence ID" value="KAH7925362.1"/>
    <property type="molecule type" value="Genomic_DNA"/>
</dbReference>
<name>A0ACB8BIN0_9AGAM</name>
<evidence type="ECO:0000313" key="1">
    <source>
        <dbReference type="EMBL" id="KAH7925362.1"/>
    </source>
</evidence>
<proteinExistence type="predicted"/>
<accession>A0ACB8BIN0</accession>
<reference evidence="1" key="1">
    <citation type="journal article" date="2021" name="New Phytol.">
        <title>Evolutionary innovations through gain and loss of genes in the ectomycorrhizal Boletales.</title>
        <authorList>
            <person name="Wu G."/>
            <person name="Miyauchi S."/>
            <person name="Morin E."/>
            <person name="Kuo A."/>
            <person name="Drula E."/>
            <person name="Varga T."/>
            <person name="Kohler A."/>
            <person name="Feng B."/>
            <person name="Cao Y."/>
            <person name="Lipzen A."/>
            <person name="Daum C."/>
            <person name="Hundley H."/>
            <person name="Pangilinan J."/>
            <person name="Johnson J."/>
            <person name="Barry K."/>
            <person name="LaButti K."/>
            <person name="Ng V."/>
            <person name="Ahrendt S."/>
            <person name="Min B."/>
            <person name="Choi I.G."/>
            <person name="Park H."/>
            <person name="Plett J.M."/>
            <person name="Magnuson J."/>
            <person name="Spatafora J.W."/>
            <person name="Nagy L.G."/>
            <person name="Henrissat B."/>
            <person name="Grigoriev I.V."/>
            <person name="Yang Z.L."/>
            <person name="Xu J."/>
            <person name="Martin F.M."/>
        </authorList>
    </citation>
    <scope>NUCLEOTIDE SEQUENCE</scope>
    <source>
        <strain evidence="1">KUC20120723A-06</strain>
    </source>
</reference>
<gene>
    <name evidence="1" type="ORF">BV22DRAFT_1065167</name>
</gene>